<keyword evidence="2" id="KW-1185">Reference proteome</keyword>
<dbReference type="AlphaFoldDB" id="A0AAV3NKI9"/>
<proteinExistence type="predicted"/>
<protein>
    <submittedName>
        <fullName evidence="1">Uncharacterized protein</fullName>
    </submittedName>
</protein>
<dbReference type="Proteomes" id="UP001454036">
    <property type="component" value="Unassembled WGS sequence"/>
</dbReference>
<name>A0AAV3NKI9_LITER</name>
<organism evidence="1 2">
    <name type="scientific">Lithospermum erythrorhizon</name>
    <name type="common">Purple gromwell</name>
    <name type="synonym">Lithospermum officinale var. erythrorhizon</name>
    <dbReference type="NCBI Taxonomy" id="34254"/>
    <lineage>
        <taxon>Eukaryota</taxon>
        <taxon>Viridiplantae</taxon>
        <taxon>Streptophyta</taxon>
        <taxon>Embryophyta</taxon>
        <taxon>Tracheophyta</taxon>
        <taxon>Spermatophyta</taxon>
        <taxon>Magnoliopsida</taxon>
        <taxon>eudicotyledons</taxon>
        <taxon>Gunneridae</taxon>
        <taxon>Pentapetalae</taxon>
        <taxon>asterids</taxon>
        <taxon>lamiids</taxon>
        <taxon>Boraginales</taxon>
        <taxon>Boraginaceae</taxon>
        <taxon>Boraginoideae</taxon>
        <taxon>Lithospermeae</taxon>
        <taxon>Lithospermum</taxon>
    </lineage>
</organism>
<gene>
    <name evidence="1" type="ORF">LIER_01342</name>
</gene>
<sequence length="84" mass="9300">MCRSRLKESSAKPIACYFLPEITVSSFISSLTLSASPAISCHRLTTLAILLKREVAQQYYTYVGLKAGKKCDSRSPSKHVQYGL</sequence>
<dbReference type="EMBL" id="BAABME010000128">
    <property type="protein sequence ID" value="GAA0139882.1"/>
    <property type="molecule type" value="Genomic_DNA"/>
</dbReference>
<reference evidence="1 2" key="1">
    <citation type="submission" date="2024-01" db="EMBL/GenBank/DDBJ databases">
        <title>The complete chloroplast genome sequence of Lithospermum erythrorhizon: insights into the phylogenetic relationship among Boraginaceae species and the maternal lineages of purple gromwells.</title>
        <authorList>
            <person name="Okada T."/>
            <person name="Watanabe K."/>
        </authorList>
    </citation>
    <scope>NUCLEOTIDE SEQUENCE [LARGE SCALE GENOMIC DNA]</scope>
</reference>
<evidence type="ECO:0000313" key="1">
    <source>
        <dbReference type="EMBL" id="GAA0139882.1"/>
    </source>
</evidence>
<comment type="caution">
    <text evidence="1">The sequence shown here is derived from an EMBL/GenBank/DDBJ whole genome shotgun (WGS) entry which is preliminary data.</text>
</comment>
<evidence type="ECO:0000313" key="2">
    <source>
        <dbReference type="Proteomes" id="UP001454036"/>
    </source>
</evidence>
<accession>A0AAV3NKI9</accession>